<keyword evidence="1" id="KW-0560">Oxidoreductase</keyword>
<reference evidence="3" key="1">
    <citation type="submission" date="2018-07" db="EMBL/GenBank/DDBJ databases">
        <authorList>
            <consortium name="Genoscope - CEA"/>
            <person name="William W."/>
        </authorList>
    </citation>
    <scope>NUCLEOTIDE SEQUENCE</scope>
    <source>
        <strain evidence="3">IK1</strain>
    </source>
</reference>
<evidence type="ECO:0000259" key="2">
    <source>
        <dbReference type="Pfam" id="PF01243"/>
    </source>
</evidence>
<dbReference type="GO" id="GO:0016627">
    <property type="term" value="F:oxidoreductase activity, acting on the CH-CH group of donors"/>
    <property type="evidence" value="ECO:0007669"/>
    <property type="project" value="TreeGrafter"/>
</dbReference>
<dbReference type="GO" id="GO:0070967">
    <property type="term" value="F:coenzyme F420 binding"/>
    <property type="evidence" value="ECO:0007669"/>
    <property type="project" value="TreeGrafter"/>
</dbReference>
<sequence length="149" mass="16564">MIALENHKADLVSFFKSQPLAVLATHNHGQPYGSLVAFAASQDLNHLVFSTTRSTRKFANLSADPRVAMVIDNRSNHPSDLRFARAVTAAGRAQEISKDAPEDFLAVYLDKHPHMEDFVSSPSCALVAIRVEVYYLVTRFQNVVEIHLT</sequence>
<dbReference type="AlphaFoldDB" id="A0A653AA18"/>
<proteinExistence type="predicted"/>
<dbReference type="InterPro" id="IPR011576">
    <property type="entry name" value="Pyridox_Oxase_N"/>
</dbReference>
<protein>
    <submittedName>
        <fullName evidence="3">Pyridoxamine 5'-phosphate oxidase-related FMN-binding protein</fullName>
    </submittedName>
</protein>
<gene>
    <name evidence="3" type="ORF">TRIP_B350028</name>
</gene>
<dbReference type="PANTHER" id="PTHR35176:SF6">
    <property type="entry name" value="HEME OXYGENASE HI_0854-RELATED"/>
    <property type="match status" value="1"/>
</dbReference>
<dbReference type="InterPro" id="IPR012349">
    <property type="entry name" value="Split_barrel_FMN-bd"/>
</dbReference>
<dbReference type="EMBL" id="UPXX01000029">
    <property type="protein sequence ID" value="VBB44845.1"/>
    <property type="molecule type" value="Genomic_DNA"/>
</dbReference>
<accession>A0A653AA18</accession>
<dbReference type="InterPro" id="IPR052019">
    <property type="entry name" value="F420H2_bilvrd_red/Heme_oxyg"/>
</dbReference>
<dbReference type="PANTHER" id="PTHR35176">
    <property type="entry name" value="HEME OXYGENASE HI_0854-RELATED"/>
    <property type="match status" value="1"/>
</dbReference>
<feature type="domain" description="Pyridoxamine 5'-phosphate oxidase N-terminal" evidence="2">
    <location>
        <begin position="11"/>
        <end position="132"/>
    </location>
</feature>
<evidence type="ECO:0000313" key="3">
    <source>
        <dbReference type="EMBL" id="VBB44845.1"/>
    </source>
</evidence>
<dbReference type="Pfam" id="PF01243">
    <property type="entry name" value="PNPOx_N"/>
    <property type="match status" value="1"/>
</dbReference>
<evidence type="ECO:0000256" key="1">
    <source>
        <dbReference type="ARBA" id="ARBA00023002"/>
    </source>
</evidence>
<organism evidence="3">
    <name type="scientific">Uncultured Desulfatiglans sp</name>
    <dbReference type="NCBI Taxonomy" id="1748965"/>
    <lineage>
        <taxon>Bacteria</taxon>
        <taxon>Pseudomonadati</taxon>
        <taxon>Thermodesulfobacteriota</taxon>
        <taxon>Desulfobacteria</taxon>
        <taxon>Desulfatiglandales</taxon>
        <taxon>Desulfatiglandaceae</taxon>
        <taxon>Desulfatiglans</taxon>
        <taxon>environmental samples</taxon>
    </lineage>
</organism>
<dbReference type="GO" id="GO:0005829">
    <property type="term" value="C:cytosol"/>
    <property type="evidence" value="ECO:0007669"/>
    <property type="project" value="TreeGrafter"/>
</dbReference>
<dbReference type="SUPFAM" id="SSF50475">
    <property type="entry name" value="FMN-binding split barrel"/>
    <property type="match status" value="1"/>
</dbReference>
<name>A0A653AA18_UNCDX</name>
<dbReference type="Gene3D" id="2.30.110.10">
    <property type="entry name" value="Electron Transport, Fmn-binding Protein, Chain A"/>
    <property type="match status" value="1"/>
</dbReference>